<evidence type="ECO:0000313" key="3">
    <source>
        <dbReference type="Proteomes" id="UP001153148"/>
    </source>
</evidence>
<accession>A0ABN7P0T6</accession>
<evidence type="ECO:0000256" key="1">
    <source>
        <dbReference type="SAM" id="MobiDB-lite"/>
    </source>
</evidence>
<sequence>MYSCRCKGDKRFNKMYACRCKGDYVRQELSTAFRSDGPNDSRCDDAGNSCNGPGDSSHGTSKVNPEVHIA</sequence>
<protein>
    <submittedName>
        <fullName evidence="2">Uncharacterized protein</fullName>
    </submittedName>
</protein>
<name>A0ABN7P0T6_TIMPD</name>
<proteinExistence type="predicted"/>
<dbReference type="EMBL" id="CAJPIN010008567">
    <property type="protein sequence ID" value="CAG2059036.1"/>
    <property type="molecule type" value="Genomic_DNA"/>
</dbReference>
<comment type="caution">
    <text evidence="2">The sequence shown here is derived from an EMBL/GenBank/DDBJ whole genome shotgun (WGS) entry which is preliminary data.</text>
</comment>
<feature type="region of interest" description="Disordered" evidence="1">
    <location>
        <begin position="34"/>
        <end position="70"/>
    </location>
</feature>
<dbReference type="Proteomes" id="UP001153148">
    <property type="component" value="Unassembled WGS sequence"/>
</dbReference>
<organism evidence="2 3">
    <name type="scientific">Timema podura</name>
    <name type="common">Walking stick</name>
    <dbReference type="NCBI Taxonomy" id="61482"/>
    <lineage>
        <taxon>Eukaryota</taxon>
        <taxon>Metazoa</taxon>
        <taxon>Ecdysozoa</taxon>
        <taxon>Arthropoda</taxon>
        <taxon>Hexapoda</taxon>
        <taxon>Insecta</taxon>
        <taxon>Pterygota</taxon>
        <taxon>Neoptera</taxon>
        <taxon>Polyneoptera</taxon>
        <taxon>Phasmatodea</taxon>
        <taxon>Timematodea</taxon>
        <taxon>Timematoidea</taxon>
        <taxon>Timematidae</taxon>
        <taxon>Timema</taxon>
    </lineage>
</organism>
<reference evidence="2" key="1">
    <citation type="submission" date="2021-03" db="EMBL/GenBank/DDBJ databases">
        <authorList>
            <person name="Tran Van P."/>
        </authorList>
    </citation>
    <scope>NUCLEOTIDE SEQUENCE</scope>
</reference>
<evidence type="ECO:0000313" key="2">
    <source>
        <dbReference type="EMBL" id="CAG2059036.1"/>
    </source>
</evidence>
<gene>
    <name evidence="2" type="ORF">TPAB3V08_LOCUS6002</name>
</gene>
<keyword evidence="3" id="KW-1185">Reference proteome</keyword>